<feature type="transmembrane region" description="Helical" evidence="1">
    <location>
        <begin position="53"/>
        <end position="73"/>
    </location>
</feature>
<feature type="transmembrane region" description="Helical" evidence="1">
    <location>
        <begin position="18"/>
        <end position="38"/>
    </location>
</feature>
<evidence type="ECO:0000256" key="1">
    <source>
        <dbReference type="SAM" id="Phobius"/>
    </source>
</evidence>
<evidence type="ECO:0000313" key="2">
    <source>
        <dbReference type="EMBL" id="SDZ10931.1"/>
    </source>
</evidence>
<feature type="transmembrane region" description="Helical" evidence="1">
    <location>
        <begin position="292"/>
        <end position="313"/>
    </location>
</feature>
<feature type="transmembrane region" description="Helical" evidence="1">
    <location>
        <begin position="230"/>
        <end position="248"/>
    </location>
</feature>
<feature type="transmembrane region" description="Helical" evidence="1">
    <location>
        <begin position="157"/>
        <end position="175"/>
    </location>
</feature>
<protein>
    <submittedName>
        <fullName evidence="2">Uncharacterized protein</fullName>
    </submittedName>
</protein>
<accession>A0A1H3QCR9</accession>
<keyword evidence="1" id="KW-0472">Membrane</keyword>
<keyword evidence="3" id="KW-1185">Reference proteome</keyword>
<feature type="transmembrane region" description="Helical" evidence="1">
    <location>
        <begin position="260"/>
        <end position="280"/>
    </location>
</feature>
<organism evidence="2 3">
    <name type="scientific">Amycolatopsis xylanica</name>
    <dbReference type="NCBI Taxonomy" id="589385"/>
    <lineage>
        <taxon>Bacteria</taxon>
        <taxon>Bacillati</taxon>
        <taxon>Actinomycetota</taxon>
        <taxon>Actinomycetes</taxon>
        <taxon>Pseudonocardiales</taxon>
        <taxon>Pseudonocardiaceae</taxon>
        <taxon>Amycolatopsis</taxon>
    </lineage>
</organism>
<proteinExistence type="predicted"/>
<dbReference type="Proteomes" id="UP000199515">
    <property type="component" value="Unassembled WGS sequence"/>
</dbReference>
<gene>
    <name evidence="2" type="ORF">SAMN05421504_109240</name>
</gene>
<dbReference type="AlphaFoldDB" id="A0A1H3QCR9"/>
<dbReference type="EMBL" id="FNON01000009">
    <property type="protein sequence ID" value="SDZ10931.1"/>
    <property type="molecule type" value="Genomic_DNA"/>
</dbReference>
<keyword evidence="1" id="KW-1133">Transmembrane helix</keyword>
<dbReference type="STRING" id="589385.SAMN05421504_109240"/>
<dbReference type="OrthoDB" id="343560at2"/>
<feature type="transmembrane region" description="Helical" evidence="1">
    <location>
        <begin position="80"/>
        <end position="104"/>
    </location>
</feature>
<feature type="transmembrane region" description="Helical" evidence="1">
    <location>
        <begin position="124"/>
        <end position="145"/>
    </location>
</feature>
<keyword evidence="1" id="KW-0812">Transmembrane</keyword>
<evidence type="ECO:0000313" key="3">
    <source>
        <dbReference type="Proteomes" id="UP000199515"/>
    </source>
</evidence>
<name>A0A1H3QCR9_9PSEU</name>
<reference evidence="2 3" key="1">
    <citation type="submission" date="2016-10" db="EMBL/GenBank/DDBJ databases">
        <authorList>
            <person name="de Groot N.N."/>
        </authorList>
    </citation>
    <scope>NUCLEOTIDE SEQUENCE [LARGE SCALE GENOMIC DNA]</scope>
    <source>
        <strain evidence="2 3">CPCC 202699</strain>
    </source>
</reference>
<sequence>MSDRGSGISRAVFSHRPLVIMAGAMTVLFAVATVGLIVDDRTLVNASLWAKPWKFSISIALYTVTLSWMITLLPKWRRAGWWAGTVVAVALAADMVLLVWQIAFRGRQLHFNVAGELDRTINGWLANAAFTAWGATLVLGVLLLFQKLPDKAQASAVRGGLAVALTGLMLGMLMFGPKPEQEAMWQAGMKSPVVGGHSVGVPDGGPGLPLIGWSTTGGDLRIPHFVGMHALQLLPLLAALLLMLATRFPVLRDELVRRRLMRTATAGYFGLVALVTWQALRGQSIVRPDFWTMAAGAGLVLGVAAAVWGVLAVTPAPDIRKTPALHDLK</sequence>